<name>A0A5J4R280_9ZZZZ</name>
<gene>
    <name evidence="1" type="ORF">EZS27_023879</name>
</gene>
<reference evidence="1" key="1">
    <citation type="submission" date="2019-03" db="EMBL/GenBank/DDBJ databases">
        <title>Single cell metagenomics reveals metabolic interactions within the superorganism composed of flagellate Streblomastix strix and complex community of Bacteroidetes bacteria on its surface.</title>
        <authorList>
            <person name="Treitli S.C."/>
            <person name="Kolisko M."/>
            <person name="Husnik F."/>
            <person name="Keeling P."/>
            <person name="Hampl V."/>
        </authorList>
    </citation>
    <scope>NUCLEOTIDE SEQUENCE</scope>
    <source>
        <strain evidence="1">STM</strain>
    </source>
</reference>
<accession>A0A5J4R280</accession>
<evidence type="ECO:0000313" key="1">
    <source>
        <dbReference type="EMBL" id="KAA6327101.1"/>
    </source>
</evidence>
<comment type="caution">
    <text evidence="1">The sequence shown here is derived from an EMBL/GenBank/DDBJ whole genome shotgun (WGS) entry which is preliminary data.</text>
</comment>
<sequence>MSQEIKNKGEIVIYQTPDGVAELDVRLENDTVWLTHPPQHGAMEGKTQTSSIQLYNLDVIISVGY</sequence>
<protein>
    <submittedName>
        <fullName evidence="1">Uncharacterized protein</fullName>
    </submittedName>
</protein>
<dbReference type="AlphaFoldDB" id="A0A5J4R280"/>
<dbReference type="EMBL" id="SNRY01002048">
    <property type="protein sequence ID" value="KAA6327101.1"/>
    <property type="molecule type" value="Genomic_DNA"/>
</dbReference>
<proteinExistence type="predicted"/>
<dbReference type="PANTHER" id="PTHR35810">
    <property type="entry name" value="CYTOPLASMIC PROTEIN-RELATED"/>
    <property type="match status" value="1"/>
</dbReference>
<dbReference type="PANTHER" id="PTHR35810:SF1">
    <property type="entry name" value="CYTOPLASMIC PROTEIN"/>
    <property type="match status" value="1"/>
</dbReference>
<organism evidence="1">
    <name type="scientific">termite gut metagenome</name>
    <dbReference type="NCBI Taxonomy" id="433724"/>
    <lineage>
        <taxon>unclassified sequences</taxon>
        <taxon>metagenomes</taxon>
        <taxon>organismal metagenomes</taxon>
    </lineage>
</organism>